<feature type="chain" id="PRO_5046593141" description="DUF4377 domain-containing protein" evidence="1">
    <location>
        <begin position="23"/>
        <end position="121"/>
    </location>
</feature>
<dbReference type="EMBL" id="JBEPMO010000001">
    <property type="protein sequence ID" value="MET3730508.1"/>
    <property type="molecule type" value="Genomic_DNA"/>
</dbReference>
<evidence type="ECO:0000259" key="2">
    <source>
        <dbReference type="Pfam" id="PF14302"/>
    </source>
</evidence>
<keyword evidence="1" id="KW-0732">Signal</keyword>
<dbReference type="PROSITE" id="PS51257">
    <property type="entry name" value="PROKAR_LIPOPROTEIN"/>
    <property type="match status" value="1"/>
</dbReference>
<evidence type="ECO:0000313" key="3">
    <source>
        <dbReference type="EMBL" id="MET3730508.1"/>
    </source>
</evidence>
<reference evidence="3 4" key="1">
    <citation type="submission" date="2024-06" db="EMBL/GenBank/DDBJ databases">
        <title>Genomic Encyclopedia of Type Strains, Phase IV (KMG-IV): sequencing the most valuable type-strain genomes for metagenomic binning, comparative biology and taxonomic classification.</title>
        <authorList>
            <person name="Goeker M."/>
        </authorList>
    </citation>
    <scope>NUCLEOTIDE SEQUENCE [LARGE SCALE GENOMIC DNA]</scope>
    <source>
        <strain evidence="3 4">DSM 29388</strain>
    </source>
</reference>
<dbReference type="Proteomes" id="UP001549146">
    <property type="component" value="Unassembled WGS sequence"/>
</dbReference>
<accession>A0ABV2LPL0</accession>
<feature type="domain" description="DUF4377" evidence="2">
    <location>
        <begin position="38"/>
        <end position="117"/>
    </location>
</feature>
<organism evidence="3 4">
    <name type="scientific">Moheibacter stercoris</name>
    <dbReference type="NCBI Taxonomy" id="1628251"/>
    <lineage>
        <taxon>Bacteria</taxon>
        <taxon>Pseudomonadati</taxon>
        <taxon>Bacteroidota</taxon>
        <taxon>Flavobacteriia</taxon>
        <taxon>Flavobacteriales</taxon>
        <taxon>Weeksellaceae</taxon>
        <taxon>Moheibacter</taxon>
    </lineage>
</organism>
<evidence type="ECO:0000313" key="4">
    <source>
        <dbReference type="Proteomes" id="UP001549146"/>
    </source>
</evidence>
<keyword evidence="4" id="KW-1185">Reference proteome</keyword>
<dbReference type="Pfam" id="PF14302">
    <property type="entry name" value="DUF4377"/>
    <property type="match status" value="1"/>
</dbReference>
<protein>
    <recommendedName>
        <fullName evidence="2">DUF4377 domain-containing protein</fullName>
    </recommendedName>
</protein>
<gene>
    <name evidence="3" type="ORF">ABID46_000060</name>
</gene>
<sequence length="121" mass="13764">MKNLIQLFGVLLIFSLFGCADKANFSSHKLKENEKIYWVAGTMVDCIGVGKMNCIQIQVGDKIEKGNWTLFYNDIDGFVYEPGYIYKLIVREEILPTENLPADVSNLKVSLVKVLKKKRAM</sequence>
<evidence type="ECO:0000256" key="1">
    <source>
        <dbReference type="SAM" id="SignalP"/>
    </source>
</evidence>
<proteinExistence type="predicted"/>
<name>A0ABV2LPL0_9FLAO</name>
<feature type="signal peptide" evidence="1">
    <location>
        <begin position="1"/>
        <end position="22"/>
    </location>
</feature>
<dbReference type="RefSeq" id="WP_354505479.1">
    <property type="nucleotide sequence ID" value="NZ_JBEPMO010000001.1"/>
</dbReference>
<dbReference type="InterPro" id="IPR025485">
    <property type="entry name" value="DUF4377"/>
</dbReference>
<comment type="caution">
    <text evidence="3">The sequence shown here is derived from an EMBL/GenBank/DDBJ whole genome shotgun (WGS) entry which is preliminary data.</text>
</comment>